<gene>
    <name evidence="3" type="primary">LOC117646855</name>
</gene>
<protein>
    <submittedName>
        <fullName evidence="3">Uncharacterized protein LOC117646855</fullName>
    </submittedName>
</protein>
<dbReference type="RefSeq" id="XP_034244023.1">
    <property type="nucleotide sequence ID" value="XM_034388132.1"/>
</dbReference>
<evidence type="ECO:0000313" key="3">
    <source>
        <dbReference type="RefSeq" id="XP_034244023.1"/>
    </source>
</evidence>
<proteinExistence type="predicted"/>
<dbReference type="KEGG" id="tpal:117646855"/>
<evidence type="ECO:0000313" key="2">
    <source>
        <dbReference type="Proteomes" id="UP000515158"/>
    </source>
</evidence>
<sequence length="180" mass="20209">MALPPTIDLSMLSELDATRYVWGVLPELQPSSAADEIVSTIGSCDVSEMVSTPSYQEEVEIPSRAQKKPRALTSKSVKVRPVKHVKSQCDMIEQLHAPTCQEVARSQSCKQQQTPKKSHQKPVKVKAVKRVQAQPRKPRLAPAPRTCLESCLHVKNFIKQLVEMKWQACVVCNPKQKRNK</sequence>
<reference evidence="3" key="1">
    <citation type="submission" date="2025-08" db="UniProtKB">
        <authorList>
            <consortium name="RefSeq"/>
        </authorList>
    </citation>
    <scope>IDENTIFICATION</scope>
    <source>
        <tissue evidence="3">Total insect</tissue>
    </source>
</reference>
<organism evidence="3">
    <name type="scientific">Thrips palmi</name>
    <name type="common">Melon thrips</name>
    <dbReference type="NCBI Taxonomy" id="161013"/>
    <lineage>
        <taxon>Eukaryota</taxon>
        <taxon>Metazoa</taxon>
        <taxon>Ecdysozoa</taxon>
        <taxon>Arthropoda</taxon>
        <taxon>Hexapoda</taxon>
        <taxon>Insecta</taxon>
        <taxon>Pterygota</taxon>
        <taxon>Neoptera</taxon>
        <taxon>Paraneoptera</taxon>
        <taxon>Thysanoptera</taxon>
        <taxon>Terebrantia</taxon>
        <taxon>Thripoidea</taxon>
        <taxon>Thripidae</taxon>
        <taxon>Thrips</taxon>
    </lineage>
</organism>
<keyword evidence="2" id="KW-1185">Reference proteome</keyword>
<dbReference type="Proteomes" id="UP000515158">
    <property type="component" value="Unplaced"/>
</dbReference>
<evidence type="ECO:0000256" key="1">
    <source>
        <dbReference type="SAM" id="MobiDB-lite"/>
    </source>
</evidence>
<feature type="compositionally biased region" description="Basic residues" evidence="1">
    <location>
        <begin position="116"/>
        <end position="129"/>
    </location>
</feature>
<accession>A0A6P8YVA9</accession>
<name>A0A6P8YVA9_THRPL</name>
<dbReference type="AlphaFoldDB" id="A0A6P8YVA9"/>
<dbReference type="InParanoid" id="A0A6P8YVA9"/>
<dbReference type="GeneID" id="117646855"/>
<feature type="region of interest" description="Disordered" evidence="1">
    <location>
        <begin position="108"/>
        <end position="139"/>
    </location>
</feature>